<feature type="transmembrane region" description="Helical" evidence="8">
    <location>
        <begin position="235"/>
        <end position="261"/>
    </location>
</feature>
<evidence type="ECO:0000313" key="10">
    <source>
        <dbReference type="Proteomes" id="UP000001307"/>
    </source>
</evidence>
<dbReference type="Pfam" id="PF06775">
    <property type="entry name" value="Seipin"/>
    <property type="match status" value="1"/>
</dbReference>
<sequence length="306" mass="34164">MQIQRFDVDFDMARQNGLKWGYDAPTIEDSQFEEDLNEFILSKESASSFGNFNHRDAHYHFEDDSYSEFMSTIKKSKKEILKLKNKLKSQAADSMRCVQKAAISANLRPGVEFTMSISFVTPESHYQRLEANTPLQITIGESRIIKPIPTPSLSYLLSTFRTIFYSPYLILGLMPETNDIEISLYGGANKPFKSEVYEHSIELLVESCDLQILDATLVVTPTKGLFQSALARFPLISLFVTASIFNVLALVGISLSGLVYVQLSSTPSSVATKSSSSKDPNSNVEDISSLRRESDSWSECSESPVS</sequence>
<dbReference type="GO" id="GO:0140042">
    <property type="term" value="P:lipid droplet formation"/>
    <property type="evidence" value="ECO:0007669"/>
    <property type="project" value="UniProtKB-ARBA"/>
</dbReference>
<evidence type="ECO:0000313" key="9">
    <source>
        <dbReference type="EMBL" id="CBY23003.1"/>
    </source>
</evidence>
<gene>
    <name evidence="9" type="ORF">GSOID_T00014926001</name>
</gene>
<name>E4X0W8_OIKDI</name>
<reference evidence="9" key="1">
    <citation type="journal article" date="2010" name="Science">
        <title>Plasticity of animal genome architecture unmasked by rapid evolution of a pelagic tunicate.</title>
        <authorList>
            <person name="Denoeud F."/>
            <person name="Henriet S."/>
            <person name="Mungpakdee S."/>
            <person name="Aury J.M."/>
            <person name="Da Silva C."/>
            <person name="Brinkmann H."/>
            <person name="Mikhaleva J."/>
            <person name="Olsen L.C."/>
            <person name="Jubin C."/>
            <person name="Canestro C."/>
            <person name="Bouquet J.M."/>
            <person name="Danks G."/>
            <person name="Poulain J."/>
            <person name="Campsteijn C."/>
            <person name="Adamski M."/>
            <person name="Cross I."/>
            <person name="Yadetie F."/>
            <person name="Muffato M."/>
            <person name="Louis A."/>
            <person name="Butcher S."/>
            <person name="Tsagkogeorga G."/>
            <person name="Konrad A."/>
            <person name="Singh S."/>
            <person name="Jensen M.F."/>
            <person name="Cong E.H."/>
            <person name="Eikeseth-Otteraa H."/>
            <person name="Noel B."/>
            <person name="Anthouard V."/>
            <person name="Porcel B.M."/>
            <person name="Kachouri-Lafond R."/>
            <person name="Nishino A."/>
            <person name="Ugolini M."/>
            <person name="Chourrout P."/>
            <person name="Nishida H."/>
            <person name="Aasland R."/>
            <person name="Huzurbazar S."/>
            <person name="Westhof E."/>
            <person name="Delsuc F."/>
            <person name="Lehrach H."/>
            <person name="Reinhardt R."/>
            <person name="Weissenbach J."/>
            <person name="Roy S.W."/>
            <person name="Artiguenave F."/>
            <person name="Postlethwait J.H."/>
            <person name="Manak J.R."/>
            <person name="Thompson E.M."/>
            <person name="Jaillon O."/>
            <person name="Du Pasquier L."/>
            <person name="Boudinot P."/>
            <person name="Liberles D.A."/>
            <person name="Volff J.N."/>
            <person name="Philippe H."/>
            <person name="Lenhard B."/>
            <person name="Roest Crollius H."/>
            <person name="Wincker P."/>
            <person name="Chourrout D."/>
        </authorList>
    </citation>
    <scope>NUCLEOTIDE SEQUENCE [LARGE SCALE GENOMIC DNA]</scope>
</reference>
<feature type="compositionally biased region" description="Low complexity" evidence="7">
    <location>
        <begin position="269"/>
        <end position="278"/>
    </location>
</feature>
<protein>
    <submittedName>
        <fullName evidence="9">Uncharacterized protein</fullName>
    </submittedName>
</protein>
<dbReference type="OrthoDB" id="10379966at2759"/>
<comment type="subcellular location">
    <subcellularLocation>
        <location evidence="1">Endoplasmic reticulum membrane</location>
        <topology evidence="1">Multi-pass membrane protein</topology>
    </subcellularLocation>
</comment>
<dbReference type="CDD" id="cd23995">
    <property type="entry name" value="Seipin_BSCL2_like"/>
    <property type="match status" value="1"/>
</dbReference>
<evidence type="ECO:0000256" key="1">
    <source>
        <dbReference type="ARBA" id="ARBA00004477"/>
    </source>
</evidence>
<evidence type="ECO:0000256" key="5">
    <source>
        <dbReference type="ARBA" id="ARBA00023098"/>
    </source>
</evidence>
<evidence type="ECO:0000256" key="7">
    <source>
        <dbReference type="SAM" id="MobiDB-lite"/>
    </source>
</evidence>
<keyword evidence="10" id="KW-1185">Reference proteome</keyword>
<accession>E4X0W8</accession>
<feature type="region of interest" description="Disordered" evidence="7">
    <location>
        <begin position="269"/>
        <end position="306"/>
    </location>
</feature>
<proteinExistence type="predicted"/>
<dbReference type="InterPro" id="IPR009617">
    <property type="entry name" value="Seipin"/>
</dbReference>
<dbReference type="AlphaFoldDB" id="E4X0W8"/>
<organism evidence="9">
    <name type="scientific">Oikopleura dioica</name>
    <name type="common">Tunicate</name>
    <dbReference type="NCBI Taxonomy" id="34765"/>
    <lineage>
        <taxon>Eukaryota</taxon>
        <taxon>Metazoa</taxon>
        <taxon>Chordata</taxon>
        <taxon>Tunicata</taxon>
        <taxon>Appendicularia</taxon>
        <taxon>Copelata</taxon>
        <taxon>Oikopleuridae</taxon>
        <taxon>Oikopleura</taxon>
    </lineage>
</organism>
<evidence type="ECO:0000256" key="2">
    <source>
        <dbReference type="ARBA" id="ARBA00022692"/>
    </source>
</evidence>
<dbReference type="EMBL" id="FN653020">
    <property type="protein sequence ID" value="CBY23003.1"/>
    <property type="molecule type" value="Genomic_DNA"/>
</dbReference>
<dbReference type="GO" id="GO:0005789">
    <property type="term" value="C:endoplasmic reticulum membrane"/>
    <property type="evidence" value="ECO:0007669"/>
    <property type="project" value="UniProtKB-SubCell"/>
</dbReference>
<keyword evidence="4 8" id="KW-1133">Transmembrane helix</keyword>
<evidence type="ECO:0000256" key="3">
    <source>
        <dbReference type="ARBA" id="ARBA00022824"/>
    </source>
</evidence>
<evidence type="ECO:0000256" key="6">
    <source>
        <dbReference type="ARBA" id="ARBA00023136"/>
    </source>
</evidence>
<dbReference type="Proteomes" id="UP000001307">
    <property type="component" value="Unassembled WGS sequence"/>
</dbReference>
<dbReference type="GO" id="GO:0006629">
    <property type="term" value="P:lipid metabolic process"/>
    <property type="evidence" value="ECO:0007669"/>
    <property type="project" value="UniProtKB-KW"/>
</dbReference>
<evidence type="ECO:0000256" key="8">
    <source>
        <dbReference type="SAM" id="Phobius"/>
    </source>
</evidence>
<dbReference type="InParanoid" id="E4X0W8"/>
<keyword evidence="5" id="KW-0443">Lipid metabolism</keyword>
<feature type="compositionally biased region" description="Polar residues" evidence="7">
    <location>
        <begin position="297"/>
        <end position="306"/>
    </location>
</feature>
<keyword evidence="2 8" id="KW-0812">Transmembrane</keyword>
<keyword evidence="6 8" id="KW-0472">Membrane</keyword>
<evidence type="ECO:0000256" key="4">
    <source>
        <dbReference type="ARBA" id="ARBA00022989"/>
    </source>
</evidence>
<keyword evidence="3" id="KW-0256">Endoplasmic reticulum</keyword>